<proteinExistence type="predicted"/>
<feature type="region of interest" description="Disordered" evidence="1">
    <location>
        <begin position="40"/>
        <end position="65"/>
    </location>
</feature>
<protein>
    <recommendedName>
        <fullName evidence="4">Pinin/SDK/MemA protein domain-containing protein</fullName>
    </recommendedName>
</protein>
<dbReference type="EMBL" id="JAPCWZ010000003">
    <property type="protein sequence ID" value="KAK8874376.1"/>
    <property type="molecule type" value="Genomic_DNA"/>
</dbReference>
<reference evidence="2 3" key="1">
    <citation type="journal article" date="2024" name="IMA Fungus">
        <title>Apiospora arundinis, a panoply of carbohydrate-active enzymes and secondary metabolites.</title>
        <authorList>
            <person name="Sorensen T."/>
            <person name="Petersen C."/>
            <person name="Muurmann A.T."/>
            <person name="Christiansen J.V."/>
            <person name="Brundto M.L."/>
            <person name="Overgaard C.K."/>
            <person name="Boysen A.T."/>
            <person name="Wollenberg R.D."/>
            <person name="Larsen T.O."/>
            <person name="Sorensen J.L."/>
            <person name="Nielsen K.L."/>
            <person name="Sondergaard T.E."/>
        </authorList>
    </citation>
    <scope>NUCLEOTIDE SEQUENCE [LARGE SCALE GENOMIC DNA]</scope>
    <source>
        <strain evidence="2 3">AAU 773</strain>
    </source>
</reference>
<organism evidence="2 3">
    <name type="scientific">Apiospora arundinis</name>
    <dbReference type="NCBI Taxonomy" id="335852"/>
    <lineage>
        <taxon>Eukaryota</taxon>
        <taxon>Fungi</taxon>
        <taxon>Dikarya</taxon>
        <taxon>Ascomycota</taxon>
        <taxon>Pezizomycotina</taxon>
        <taxon>Sordariomycetes</taxon>
        <taxon>Xylariomycetidae</taxon>
        <taxon>Amphisphaeriales</taxon>
        <taxon>Apiosporaceae</taxon>
        <taxon>Apiospora</taxon>
    </lineage>
</organism>
<evidence type="ECO:0000313" key="2">
    <source>
        <dbReference type="EMBL" id="KAK8874376.1"/>
    </source>
</evidence>
<evidence type="ECO:0008006" key="4">
    <source>
        <dbReference type="Google" id="ProtNLM"/>
    </source>
</evidence>
<name>A0ABR2J9Z4_9PEZI</name>
<evidence type="ECO:0000256" key="1">
    <source>
        <dbReference type="SAM" id="MobiDB-lite"/>
    </source>
</evidence>
<accession>A0ABR2J9Z4</accession>
<gene>
    <name evidence="2" type="ORF">PGQ11_004890</name>
</gene>
<dbReference type="Proteomes" id="UP001390339">
    <property type="component" value="Unassembled WGS sequence"/>
</dbReference>
<feature type="region of interest" description="Disordered" evidence="1">
    <location>
        <begin position="83"/>
        <end position="121"/>
    </location>
</feature>
<feature type="compositionally biased region" description="Acidic residues" evidence="1">
    <location>
        <begin position="177"/>
        <end position="188"/>
    </location>
</feature>
<feature type="region of interest" description="Disordered" evidence="1">
    <location>
        <begin position="135"/>
        <end position="204"/>
    </location>
</feature>
<evidence type="ECO:0000313" key="3">
    <source>
        <dbReference type="Proteomes" id="UP001390339"/>
    </source>
</evidence>
<keyword evidence="3" id="KW-1185">Reference proteome</keyword>
<comment type="caution">
    <text evidence="2">The sequence shown here is derived from an EMBL/GenBank/DDBJ whole genome shotgun (WGS) entry which is preliminary data.</text>
</comment>
<sequence>MPKNTDPPSPSKPVPASWWFLTGGVGPPPRTQAAFHRLASERKAAHRAEVTEKQQRKDAEKARKEALAKLEEEHKAALAKLEEEHGSSRLVGKVLQRQPRKRLGRKQLMEKYGPESSVKTGRGVLAMGSFGNVAKPQAEIPAGDSGDQAPAVDTGASDEETPEAGADSATVHTAVVADEEANDVEANETEGGNEAGGDSEARDG</sequence>